<dbReference type="CDD" id="cd22189">
    <property type="entry name" value="PGAP4-like_fungal"/>
    <property type="match status" value="1"/>
</dbReference>
<comment type="caution">
    <text evidence="3">The sequence shown here is derived from an EMBL/GenBank/DDBJ whole genome shotgun (WGS) entry which is preliminary data.</text>
</comment>
<evidence type="ECO:0000313" key="4">
    <source>
        <dbReference type="Proteomes" id="UP000799439"/>
    </source>
</evidence>
<accession>A0A9P4J2F1</accession>
<dbReference type="GO" id="GO:0016757">
    <property type="term" value="F:glycosyltransferase activity"/>
    <property type="evidence" value="ECO:0007669"/>
    <property type="project" value="InterPro"/>
</dbReference>
<dbReference type="EMBL" id="ML996087">
    <property type="protein sequence ID" value="KAF2152005.1"/>
    <property type="molecule type" value="Genomic_DNA"/>
</dbReference>
<feature type="transmembrane region" description="Helical" evidence="1">
    <location>
        <begin position="265"/>
        <end position="286"/>
    </location>
</feature>
<dbReference type="PANTHER" id="PTHR31410:SF1">
    <property type="entry name" value="POST-GPI ATTACHMENT TO PROTEINS FACTOR 4"/>
    <property type="match status" value="1"/>
</dbReference>
<dbReference type="GO" id="GO:0000139">
    <property type="term" value="C:Golgi membrane"/>
    <property type="evidence" value="ECO:0007669"/>
    <property type="project" value="InterPro"/>
</dbReference>
<evidence type="ECO:0000256" key="1">
    <source>
        <dbReference type="SAM" id="Phobius"/>
    </source>
</evidence>
<keyword evidence="1" id="KW-0472">Membrane</keyword>
<keyword evidence="1" id="KW-1133">Transmembrane helix</keyword>
<sequence length="419" mass="47925">MQRLLVCSLIFYASAVLFLYSRRRGDPTSWFFNPDTAYKPNYSSFRRQQALDYLRTGTLHHGRFDNATSDLTICVGVPSFFRKGSSYLPSAVGSLLAGLGPEERQRLYLAPLIAHADPHVHPVYAESWLADVSDQVLIYTKEVPEYETIQHWEQNLMFRQKALFDYVYLLKQCSMIGTDYIAVLEDDIIAMDGWFHRTMDALHTIRSQHDESSTLYLRLFFTEEFLGWNSENWLTYLSMSLVAAALVAGLLYISRGLTKAHRHLTNNFILVMTFVYLPLLILLLFASGTGVIRTMHSSTSGVNLMNKFGCCGQGLVFSHARAQEMIPFYESKGFGFVDMMTEEYADEKGYQRWAVTPSVLQHVGSITSKVGVDAEEAQVKGGKRELTIAEKMWNFEFEKYDPDMLRTEHEARLNTRTFS</sequence>
<name>A0A9P4J2F1_9PEZI</name>
<feature type="transmembrane region" description="Helical" evidence="1">
    <location>
        <begin position="233"/>
        <end position="253"/>
    </location>
</feature>
<dbReference type="GO" id="GO:0006506">
    <property type="term" value="P:GPI anchor biosynthetic process"/>
    <property type="evidence" value="ECO:0007669"/>
    <property type="project" value="InterPro"/>
</dbReference>
<proteinExistence type="predicted"/>
<dbReference type="InterPro" id="IPR029675">
    <property type="entry name" value="PGAP4"/>
</dbReference>
<gene>
    <name evidence="3" type="ORF">K461DRAFT_279528</name>
</gene>
<feature type="signal peptide" evidence="2">
    <location>
        <begin position="1"/>
        <end position="15"/>
    </location>
</feature>
<protein>
    <recommendedName>
        <fullName evidence="5">Integral membrane protein</fullName>
    </recommendedName>
</protein>
<dbReference type="OrthoDB" id="2016523at2759"/>
<evidence type="ECO:0000256" key="2">
    <source>
        <dbReference type="SAM" id="SignalP"/>
    </source>
</evidence>
<feature type="chain" id="PRO_5040150581" description="Integral membrane protein" evidence="2">
    <location>
        <begin position="16"/>
        <end position="419"/>
    </location>
</feature>
<dbReference type="PANTHER" id="PTHR31410">
    <property type="entry name" value="TRANSMEMBRANE PROTEIN 246"/>
    <property type="match status" value="1"/>
</dbReference>
<evidence type="ECO:0000313" key="3">
    <source>
        <dbReference type="EMBL" id="KAF2152005.1"/>
    </source>
</evidence>
<keyword evidence="4" id="KW-1185">Reference proteome</keyword>
<organism evidence="3 4">
    <name type="scientific">Myriangium duriaei CBS 260.36</name>
    <dbReference type="NCBI Taxonomy" id="1168546"/>
    <lineage>
        <taxon>Eukaryota</taxon>
        <taxon>Fungi</taxon>
        <taxon>Dikarya</taxon>
        <taxon>Ascomycota</taxon>
        <taxon>Pezizomycotina</taxon>
        <taxon>Dothideomycetes</taxon>
        <taxon>Dothideomycetidae</taxon>
        <taxon>Myriangiales</taxon>
        <taxon>Myriangiaceae</taxon>
        <taxon>Myriangium</taxon>
    </lineage>
</organism>
<dbReference type="Proteomes" id="UP000799439">
    <property type="component" value="Unassembled WGS sequence"/>
</dbReference>
<evidence type="ECO:0008006" key="5">
    <source>
        <dbReference type="Google" id="ProtNLM"/>
    </source>
</evidence>
<reference evidence="3" key="1">
    <citation type="journal article" date="2020" name="Stud. Mycol.">
        <title>101 Dothideomycetes genomes: a test case for predicting lifestyles and emergence of pathogens.</title>
        <authorList>
            <person name="Haridas S."/>
            <person name="Albert R."/>
            <person name="Binder M."/>
            <person name="Bloem J."/>
            <person name="Labutti K."/>
            <person name="Salamov A."/>
            <person name="Andreopoulos B."/>
            <person name="Baker S."/>
            <person name="Barry K."/>
            <person name="Bills G."/>
            <person name="Bluhm B."/>
            <person name="Cannon C."/>
            <person name="Castanera R."/>
            <person name="Culley D."/>
            <person name="Daum C."/>
            <person name="Ezra D."/>
            <person name="Gonzalez J."/>
            <person name="Henrissat B."/>
            <person name="Kuo A."/>
            <person name="Liang C."/>
            <person name="Lipzen A."/>
            <person name="Lutzoni F."/>
            <person name="Magnuson J."/>
            <person name="Mondo S."/>
            <person name="Nolan M."/>
            <person name="Ohm R."/>
            <person name="Pangilinan J."/>
            <person name="Park H.-J."/>
            <person name="Ramirez L."/>
            <person name="Alfaro M."/>
            <person name="Sun H."/>
            <person name="Tritt A."/>
            <person name="Yoshinaga Y."/>
            <person name="Zwiers L.-H."/>
            <person name="Turgeon B."/>
            <person name="Goodwin S."/>
            <person name="Spatafora J."/>
            <person name="Crous P."/>
            <person name="Grigoriev I."/>
        </authorList>
    </citation>
    <scope>NUCLEOTIDE SEQUENCE</scope>
    <source>
        <strain evidence="3">CBS 260.36</strain>
    </source>
</reference>
<dbReference type="AlphaFoldDB" id="A0A9P4J2F1"/>
<keyword evidence="2" id="KW-0732">Signal</keyword>
<keyword evidence="1" id="KW-0812">Transmembrane</keyword>